<name>A0A563DZ50_9MICO</name>
<dbReference type="GO" id="GO:0015035">
    <property type="term" value="F:protein-disulfide reductase activity"/>
    <property type="evidence" value="ECO:0007669"/>
    <property type="project" value="InterPro"/>
</dbReference>
<protein>
    <submittedName>
        <fullName evidence="1">DUF393 domain-containing protein</fullName>
    </submittedName>
</protein>
<dbReference type="Pfam" id="PF04134">
    <property type="entry name" value="DCC1-like"/>
    <property type="match status" value="1"/>
</dbReference>
<dbReference type="InterPro" id="IPR007263">
    <property type="entry name" value="DCC1-like"/>
</dbReference>
<proteinExistence type="predicted"/>
<dbReference type="OrthoDB" id="9813713at2"/>
<reference evidence="1 2" key="2">
    <citation type="submission" date="2019-08" db="EMBL/GenBank/DDBJ databases">
        <title>Jejuicoccus antrihumi gen. nov., sp. nov., a new member of the family Dermacoccaceae isolated from a cave.</title>
        <authorList>
            <person name="Schumann P."/>
            <person name="Kim I.S."/>
        </authorList>
    </citation>
    <scope>NUCLEOTIDE SEQUENCE [LARGE SCALE GENOMIC DNA]</scope>
    <source>
        <strain evidence="1 2">C5-26</strain>
    </source>
</reference>
<comment type="caution">
    <text evidence="1">The sequence shown here is derived from an EMBL/GenBank/DDBJ whole genome shotgun (WGS) entry which is preliminary data.</text>
</comment>
<reference evidence="1 2" key="1">
    <citation type="submission" date="2019-05" db="EMBL/GenBank/DDBJ databases">
        <authorList>
            <person name="Lee S.D."/>
        </authorList>
    </citation>
    <scope>NUCLEOTIDE SEQUENCE [LARGE SCALE GENOMIC DNA]</scope>
    <source>
        <strain evidence="1 2">C5-26</strain>
    </source>
</reference>
<accession>A0A563DZ50</accession>
<dbReference type="Proteomes" id="UP000320244">
    <property type="component" value="Unassembled WGS sequence"/>
</dbReference>
<dbReference type="EMBL" id="VCQV01000019">
    <property type="protein sequence ID" value="TWP35475.1"/>
    <property type="molecule type" value="Genomic_DNA"/>
</dbReference>
<dbReference type="AlphaFoldDB" id="A0A563DZ50"/>
<keyword evidence="2" id="KW-1185">Reference proteome</keyword>
<evidence type="ECO:0000313" key="2">
    <source>
        <dbReference type="Proteomes" id="UP000320244"/>
    </source>
</evidence>
<evidence type="ECO:0000313" key="1">
    <source>
        <dbReference type="EMBL" id="TWP35475.1"/>
    </source>
</evidence>
<organism evidence="1 2">
    <name type="scientific">Leekyejoonella antrihumi</name>
    <dbReference type="NCBI Taxonomy" id="1660198"/>
    <lineage>
        <taxon>Bacteria</taxon>
        <taxon>Bacillati</taxon>
        <taxon>Actinomycetota</taxon>
        <taxon>Actinomycetes</taxon>
        <taxon>Micrococcales</taxon>
        <taxon>Dermacoccaceae</taxon>
        <taxon>Leekyejoonella</taxon>
    </lineage>
</organism>
<sequence>MSGVWGTLVTTPVLIFDGDCGFCTTAAAFARRHVSRSAQYAVAPWQELDLTAYGLTDKECTAAAQFIDARGRAHAGHLAIAAALRRGAAPWPPLGALLAAPGVRQPSKWIYAWVAAHRYAMPGGTPACAMPTAR</sequence>
<gene>
    <name evidence="1" type="ORF">FGL98_13985</name>
</gene>